<dbReference type="SUPFAM" id="SSF52540">
    <property type="entry name" value="P-loop containing nucleoside triphosphate hydrolases"/>
    <property type="match status" value="1"/>
</dbReference>
<evidence type="ECO:0000259" key="8">
    <source>
        <dbReference type="Pfam" id="PF00931"/>
    </source>
</evidence>
<evidence type="ECO:0000256" key="4">
    <source>
        <dbReference type="ARBA" id="ARBA00022821"/>
    </source>
</evidence>
<evidence type="ECO:0000313" key="12">
    <source>
        <dbReference type="Proteomes" id="UP000525078"/>
    </source>
</evidence>
<keyword evidence="5" id="KW-0520">NAD</keyword>
<dbReference type="InterPro" id="IPR027417">
    <property type="entry name" value="P-loop_NTPase"/>
</dbReference>
<dbReference type="PANTHER" id="PTHR11017:SF479">
    <property type="entry name" value="DISEASE RESISTANCE PROTEIN (TIR-NBS-LRR CLASS) FAMILY"/>
    <property type="match status" value="1"/>
</dbReference>
<evidence type="ECO:0000256" key="1">
    <source>
        <dbReference type="ARBA" id="ARBA00011982"/>
    </source>
</evidence>
<accession>A0A7J6FA23</accession>
<keyword evidence="4" id="KW-0611">Plant defense</keyword>
<dbReference type="Proteomes" id="UP000525078">
    <property type="component" value="Unassembled WGS sequence"/>
</dbReference>
<feature type="domain" description="NB-ARC" evidence="8">
    <location>
        <begin position="62"/>
        <end position="220"/>
    </location>
</feature>
<dbReference type="InterPro" id="IPR058546">
    <property type="entry name" value="RPS4B/Roq1-like_LRR"/>
</dbReference>
<comment type="caution">
    <text evidence="11">The sequence shown here is derived from an EMBL/GenBank/DDBJ whole genome shotgun (WGS) entry which is preliminary data.</text>
</comment>
<dbReference type="EC" id="3.2.2.6" evidence="1"/>
<dbReference type="Gene3D" id="3.80.10.10">
    <property type="entry name" value="Ribonuclease Inhibitor"/>
    <property type="match status" value="2"/>
</dbReference>
<dbReference type="InterPro" id="IPR002182">
    <property type="entry name" value="NB-ARC"/>
</dbReference>
<dbReference type="Pfam" id="PF23286">
    <property type="entry name" value="LRR_13"/>
    <property type="match status" value="1"/>
</dbReference>
<feature type="domain" description="C-JID" evidence="9">
    <location>
        <begin position="519"/>
        <end position="677"/>
    </location>
</feature>
<dbReference type="Pfam" id="PF00931">
    <property type="entry name" value="NB-ARC"/>
    <property type="match status" value="1"/>
</dbReference>
<gene>
    <name evidence="11" type="ORF">F8388_025866</name>
</gene>
<evidence type="ECO:0000256" key="5">
    <source>
        <dbReference type="ARBA" id="ARBA00023027"/>
    </source>
</evidence>
<dbReference type="PRINTS" id="PR00364">
    <property type="entry name" value="DISEASERSIST"/>
</dbReference>
<dbReference type="AlphaFoldDB" id="A0A7J6FA23"/>
<dbReference type="EMBL" id="JAATIP010000143">
    <property type="protein sequence ID" value="KAF4367448.1"/>
    <property type="molecule type" value="Genomic_DNA"/>
</dbReference>
<feature type="coiled-coil region" evidence="7">
    <location>
        <begin position="774"/>
        <end position="801"/>
    </location>
</feature>
<dbReference type="PANTHER" id="PTHR11017">
    <property type="entry name" value="LEUCINE-RICH REPEAT-CONTAINING PROTEIN"/>
    <property type="match status" value="1"/>
</dbReference>
<evidence type="ECO:0000256" key="7">
    <source>
        <dbReference type="SAM" id="Coils"/>
    </source>
</evidence>
<comment type="catalytic activity">
    <reaction evidence="6">
        <text>NAD(+) + H2O = ADP-D-ribose + nicotinamide + H(+)</text>
        <dbReference type="Rhea" id="RHEA:16301"/>
        <dbReference type="ChEBI" id="CHEBI:15377"/>
        <dbReference type="ChEBI" id="CHEBI:15378"/>
        <dbReference type="ChEBI" id="CHEBI:17154"/>
        <dbReference type="ChEBI" id="CHEBI:57540"/>
        <dbReference type="ChEBI" id="CHEBI:57967"/>
        <dbReference type="EC" id="3.2.2.6"/>
    </reaction>
    <physiologicalReaction direction="left-to-right" evidence="6">
        <dbReference type="Rhea" id="RHEA:16302"/>
    </physiologicalReaction>
</comment>
<reference evidence="11 12" key="1">
    <citation type="journal article" date="2020" name="bioRxiv">
        <title>Sequence and annotation of 42 cannabis genomes reveals extensive copy number variation in cannabinoid synthesis and pathogen resistance genes.</title>
        <authorList>
            <person name="Mckernan K.J."/>
            <person name="Helbert Y."/>
            <person name="Kane L.T."/>
            <person name="Ebling H."/>
            <person name="Zhang L."/>
            <person name="Liu B."/>
            <person name="Eaton Z."/>
            <person name="Mclaughlin S."/>
            <person name="Kingan S."/>
            <person name="Baybayan P."/>
            <person name="Concepcion G."/>
            <person name="Jordan M."/>
            <person name="Riva A."/>
            <person name="Barbazuk W."/>
            <person name="Harkins T."/>
        </authorList>
    </citation>
    <scope>NUCLEOTIDE SEQUENCE [LARGE SCALE GENOMIC DNA]</scope>
    <source>
        <strain evidence="12">cv. Jamaican Lion 4</strain>
        <tissue evidence="11">Leaf</tissue>
    </source>
</reference>
<dbReference type="Pfam" id="PF20160">
    <property type="entry name" value="C-JID"/>
    <property type="match status" value="1"/>
</dbReference>
<keyword evidence="2" id="KW-0433">Leucine-rich repeat</keyword>
<organism evidence="11 12">
    <name type="scientific">Cannabis sativa</name>
    <name type="common">Hemp</name>
    <name type="synonym">Marijuana</name>
    <dbReference type="NCBI Taxonomy" id="3483"/>
    <lineage>
        <taxon>Eukaryota</taxon>
        <taxon>Viridiplantae</taxon>
        <taxon>Streptophyta</taxon>
        <taxon>Embryophyta</taxon>
        <taxon>Tracheophyta</taxon>
        <taxon>Spermatophyta</taxon>
        <taxon>Magnoliopsida</taxon>
        <taxon>eudicotyledons</taxon>
        <taxon>Gunneridae</taxon>
        <taxon>Pentapetalae</taxon>
        <taxon>rosids</taxon>
        <taxon>fabids</taxon>
        <taxon>Rosales</taxon>
        <taxon>Cannabaceae</taxon>
        <taxon>Cannabis</taxon>
    </lineage>
</organism>
<dbReference type="GO" id="GO:0061809">
    <property type="term" value="F:NAD+ nucleosidase activity, cyclic ADP-ribose generating"/>
    <property type="evidence" value="ECO:0007669"/>
    <property type="project" value="UniProtKB-EC"/>
</dbReference>
<evidence type="ECO:0000313" key="11">
    <source>
        <dbReference type="EMBL" id="KAF4367448.1"/>
    </source>
</evidence>
<keyword evidence="3" id="KW-0677">Repeat</keyword>
<evidence type="ECO:0000259" key="9">
    <source>
        <dbReference type="Pfam" id="PF20160"/>
    </source>
</evidence>
<evidence type="ECO:0000256" key="6">
    <source>
        <dbReference type="ARBA" id="ARBA00047304"/>
    </source>
</evidence>
<dbReference type="GO" id="GO:0043531">
    <property type="term" value="F:ADP binding"/>
    <property type="evidence" value="ECO:0007669"/>
    <property type="project" value="InterPro"/>
</dbReference>
<dbReference type="InterPro" id="IPR032675">
    <property type="entry name" value="LRR_dom_sf"/>
</dbReference>
<dbReference type="SUPFAM" id="SSF52058">
    <property type="entry name" value="L domain-like"/>
    <property type="match status" value="1"/>
</dbReference>
<dbReference type="Gene3D" id="3.40.50.300">
    <property type="entry name" value="P-loop containing nucleotide triphosphate hydrolases"/>
    <property type="match status" value="1"/>
</dbReference>
<evidence type="ECO:0000256" key="3">
    <source>
        <dbReference type="ARBA" id="ARBA00022737"/>
    </source>
</evidence>
<keyword evidence="7" id="KW-0175">Coiled coil</keyword>
<feature type="domain" description="Disease resistance protein RPS4B/Roq1-like leucine-rich repeats" evidence="10">
    <location>
        <begin position="349"/>
        <end position="434"/>
    </location>
</feature>
<protein>
    <recommendedName>
        <fullName evidence="1">ADP-ribosyl cyclase/cyclic ADP-ribose hydrolase</fullName>
        <ecNumber evidence="1">3.2.2.6</ecNumber>
    </recommendedName>
</protein>
<evidence type="ECO:0000256" key="2">
    <source>
        <dbReference type="ARBA" id="ARBA00022614"/>
    </source>
</evidence>
<evidence type="ECO:0000259" key="10">
    <source>
        <dbReference type="Pfam" id="PF23286"/>
    </source>
</evidence>
<dbReference type="InterPro" id="IPR045344">
    <property type="entry name" value="C-JID"/>
</dbReference>
<dbReference type="GO" id="GO:0006952">
    <property type="term" value="P:defense response"/>
    <property type="evidence" value="ECO:0007669"/>
    <property type="project" value="InterPro"/>
</dbReference>
<sequence>MCIFSLLRADPEAELIDDIVEELLVKLNHMPHSSYHDDLSNTVGIREHIKNFVSLYFDKPTKKDYQIIGMWGMFGIGKTTIAKGVYNRVISQFEHHYFLENVSEKAKTQRSSSDLKDELFAGLLGEESLKLGRGGGGAATTASSGSTFAKLRRFRTKVLIVLDGVENEKQYNDILSPKDIQFSNGSIIIVTSRSEQVLMNIKAGEMYHVRALNDEEADHLYYLQTSTTGESSVGISEEDTELLRKKVKDCASGVPEHLGNLKKINLSYSEQLTHISHLSENMEIINLECCTGLVELPSLLEKLSKLTYLNLNNCSNLGKLPTFPKNIKNLEMRRCENLNTLPNNISHMKELECVNLSGCTKLSRFPGISKPMNRLTVLILDGTPIKELPSSICNLIKLQILSLNMCQLLQVLPETISSLDYLEKLSICHCSNLKSLPKLSSSVSWVDARCCQKLEKVDMTTSKLLTHVVSNNDTNTNYKEGKFAFYNCPNLDHESHQNLMFEAQLRILSSAKRTKDIVRNKIPDWFEYNNEGDEINVPLPWSWCNHKFLGFAFCVVVEFWDSYSFDSDFKLLCKSECIFPGAEFFDRWRRIWTWQCNYTNPDYHHDIKNTHHNRVKKSSHIFLFYDYGSHKYFDFQVQCNGNSGAVASSSGGPNERQDEFSSCQVKCCGVRLLYDEDHVNLSRRGDHHDHILTREVSEIVQDRQNSTMEIVQRSNTMMSSSSHRNMPSSLYNNHHQITQFTSFHCFQFCPNFAEICDCLLGKRPEIVKNPCGCSQELMKMMKELKEDMDKVNSRMDRILLQQNHNRVPQPISI</sequence>
<name>A0A7J6FA23_CANSA</name>
<dbReference type="InterPro" id="IPR044974">
    <property type="entry name" value="Disease_R_plants"/>
</dbReference>
<proteinExistence type="predicted"/>